<dbReference type="PANTHER" id="PTHR14140:SF27">
    <property type="entry name" value="OS04G0289800 PROTEIN"/>
    <property type="match status" value="1"/>
</dbReference>
<keyword evidence="6" id="KW-1185">Reference proteome</keyword>
<name>A0A4R8PS24_9PEZI</name>
<dbReference type="Pfam" id="PF02182">
    <property type="entry name" value="SAD_SRA"/>
    <property type="match status" value="1"/>
</dbReference>
<organism evidence="5 6">
    <name type="scientific">Colletotrichum spinosum</name>
    <dbReference type="NCBI Taxonomy" id="1347390"/>
    <lineage>
        <taxon>Eukaryota</taxon>
        <taxon>Fungi</taxon>
        <taxon>Dikarya</taxon>
        <taxon>Ascomycota</taxon>
        <taxon>Pezizomycotina</taxon>
        <taxon>Sordariomycetes</taxon>
        <taxon>Hypocreomycetidae</taxon>
        <taxon>Glomerellales</taxon>
        <taxon>Glomerellaceae</taxon>
        <taxon>Colletotrichum</taxon>
        <taxon>Colletotrichum orbiculare species complex</taxon>
    </lineage>
</organism>
<dbReference type="InterPro" id="IPR015947">
    <property type="entry name" value="PUA-like_sf"/>
</dbReference>
<evidence type="ECO:0000313" key="5">
    <source>
        <dbReference type="EMBL" id="TDZ28511.1"/>
    </source>
</evidence>
<accession>A0A4R8PS24</accession>
<gene>
    <name evidence="5" type="primary">uhrf1-0</name>
    <name evidence="5" type="ORF">C8035_v007448</name>
</gene>
<dbReference type="GO" id="GO:0061630">
    <property type="term" value="F:ubiquitin protein ligase activity"/>
    <property type="evidence" value="ECO:0007669"/>
    <property type="project" value="TreeGrafter"/>
</dbReference>
<dbReference type="Gene3D" id="2.30.280.10">
    <property type="entry name" value="SRA-YDG"/>
    <property type="match status" value="1"/>
</dbReference>
<evidence type="ECO:0000259" key="4">
    <source>
        <dbReference type="PROSITE" id="PS51015"/>
    </source>
</evidence>
<sequence length="459" mass="50263">MMDSQGFGNQNGISNGEGQLMDVDDFYGQAADHQTIDNHNIDNQNGVDTNEGFVSVGDKFYHQAIDNQNGVPAGEYSSMVNDHNRYNQANDSQTIDTQITDNHVSVDKTLHNQAIENQNGIAEDDNQLFVTNENLNSQTFDYQNGISAGDFSLLVNFLNANPAPVDDKLQKLASNISNGMLESNNPQFVSNGNLNGQATLQQTFNSPQTDLVHPTLSAASMQPTKAQFGVLGKFSAGMGTTNATTDSANGAVQSLRLPAHDHPVYGVNGIMCGIAFYMAKGKRVYQINPELAHLKRDANSYGYNGLSVGTCWAFQYKAFFDGAHGSWQGGIHGTAETGAYSIVKSGAYKGKDRDDGEILYYSGPKGNGGAQPLITSRRTQRPVRVLRSSTRKGAYQPSKGIRFDGLYVVVDYNMRVNEQAKEEYTFELHRLPGQLPMNALQQIPDPEQRRLFDLAKQGY</sequence>
<dbReference type="EMBL" id="QAPG01000834">
    <property type="protein sequence ID" value="TDZ28511.1"/>
    <property type="molecule type" value="Genomic_DNA"/>
</dbReference>
<dbReference type="GO" id="GO:0016567">
    <property type="term" value="P:protein ubiquitination"/>
    <property type="evidence" value="ECO:0007669"/>
    <property type="project" value="TreeGrafter"/>
</dbReference>
<keyword evidence="1 2" id="KW-0539">Nucleus</keyword>
<dbReference type="SMART" id="SM00466">
    <property type="entry name" value="SRA"/>
    <property type="match status" value="1"/>
</dbReference>
<evidence type="ECO:0000256" key="3">
    <source>
        <dbReference type="SAM" id="MobiDB-lite"/>
    </source>
</evidence>
<reference evidence="5 6" key="1">
    <citation type="submission" date="2018-11" db="EMBL/GenBank/DDBJ databases">
        <title>Genome sequence and assembly of Colletotrichum spinosum.</title>
        <authorList>
            <person name="Gan P."/>
            <person name="Shirasu K."/>
        </authorList>
    </citation>
    <scope>NUCLEOTIDE SEQUENCE [LARGE SCALE GENOMIC DNA]</scope>
    <source>
        <strain evidence="5 6">CBS 515.97</strain>
    </source>
</reference>
<protein>
    <submittedName>
        <fullName evidence="5">E3 ubiquitin-protein ligase UHRF1</fullName>
    </submittedName>
</protein>
<feature type="domain" description="YDG" evidence="4">
    <location>
        <begin position="301"/>
        <end position="430"/>
    </location>
</feature>
<feature type="compositionally biased region" description="Polar residues" evidence="3">
    <location>
        <begin position="1"/>
        <end position="17"/>
    </location>
</feature>
<dbReference type="SUPFAM" id="SSF88697">
    <property type="entry name" value="PUA domain-like"/>
    <property type="match status" value="1"/>
</dbReference>
<dbReference type="InterPro" id="IPR045134">
    <property type="entry name" value="UHRF1/2-like"/>
</dbReference>
<comment type="caution">
    <text evidence="5">The sequence shown here is derived from an EMBL/GenBank/DDBJ whole genome shotgun (WGS) entry which is preliminary data.</text>
</comment>
<evidence type="ECO:0000313" key="6">
    <source>
        <dbReference type="Proteomes" id="UP000295083"/>
    </source>
</evidence>
<feature type="region of interest" description="Disordered" evidence="3">
    <location>
        <begin position="1"/>
        <end position="20"/>
    </location>
</feature>
<comment type="subcellular location">
    <subcellularLocation>
        <location evidence="2">Nucleus</location>
    </subcellularLocation>
</comment>
<dbReference type="GO" id="GO:0005634">
    <property type="term" value="C:nucleus"/>
    <property type="evidence" value="ECO:0007669"/>
    <property type="project" value="UniProtKB-SubCell"/>
</dbReference>
<proteinExistence type="predicted"/>
<evidence type="ECO:0000256" key="1">
    <source>
        <dbReference type="ARBA" id="ARBA00023242"/>
    </source>
</evidence>
<dbReference type="PANTHER" id="PTHR14140">
    <property type="entry name" value="E3 UBIQUITIN-PROTEIN LIGASE UHRF-RELATED"/>
    <property type="match status" value="1"/>
</dbReference>
<evidence type="ECO:0000256" key="2">
    <source>
        <dbReference type="PROSITE-ProRule" id="PRU00358"/>
    </source>
</evidence>
<dbReference type="PROSITE" id="PS51015">
    <property type="entry name" value="YDG"/>
    <property type="match status" value="1"/>
</dbReference>
<dbReference type="Proteomes" id="UP000295083">
    <property type="component" value="Unassembled WGS sequence"/>
</dbReference>
<dbReference type="InterPro" id="IPR003105">
    <property type="entry name" value="SRA_YDG"/>
</dbReference>
<dbReference type="InterPro" id="IPR036987">
    <property type="entry name" value="SRA-YDG_sf"/>
</dbReference>
<dbReference type="GO" id="GO:0044027">
    <property type="term" value="P:negative regulation of gene expression via chromosomal CpG island methylation"/>
    <property type="evidence" value="ECO:0007669"/>
    <property type="project" value="TreeGrafter"/>
</dbReference>
<dbReference type="AlphaFoldDB" id="A0A4R8PS24"/>